<evidence type="ECO:0000313" key="2">
    <source>
        <dbReference type="Proteomes" id="UP000800036"/>
    </source>
</evidence>
<gene>
    <name evidence="1" type="ORF">BU23DRAFT_133666</name>
</gene>
<organism evidence="1 2">
    <name type="scientific">Bimuria novae-zelandiae CBS 107.79</name>
    <dbReference type="NCBI Taxonomy" id="1447943"/>
    <lineage>
        <taxon>Eukaryota</taxon>
        <taxon>Fungi</taxon>
        <taxon>Dikarya</taxon>
        <taxon>Ascomycota</taxon>
        <taxon>Pezizomycotina</taxon>
        <taxon>Dothideomycetes</taxon>
        <taxon>Pleosporomycetidae</taxon>
        <taxon>Pleosporales</taxon>
        <taxon>Massarineae</taxon>
        <taxon>Didymosphaeriaceae</taxon>
        <taxon>Bimuria</taxon>
    </lineage>
</organism>
<evidence type="ECO:0008006" key="3">
    <source>
        <dbReference type="Google" id="ProtNLM"/>
    </source>
</evidence>
<keyword evidence="2" id="KW-1185">Reference proteome</keyword>
<proteinExistence type="predicted"/>
<accession>A0A6A5V8Z9</accession>
<protein>
    <recommendedName>
        <fullName evidence="3">Fungal N-terminal domain-containing protein</fullName>
    </recommendedName>
</protein>
<dbReference type="EMBL" id="ML976680">
    <property type="protein sequence ID" value="KAF1973604.1"/>
    <property type="molecule type" value="Genomic_DNA"/>
</dbReference>
<evidence type="ECO:0000313" key="1">
    <source>
        <dbReference type="EMBL" id="KAF1973604.1"/>
    </source>
</evidence>
<dbReference type="Proteomes" id="UP000800036">
    <property type="component" value="Unassembled WGS sequence"/>
</dbReference>
<name>A0A6A5V8Z9_9PLEO</name>
<dbReference type="OrthoDB" id="432483at2759"/>
<reference evidence="1" key="1">
    <citation type="journal article" date="2020" name="Stud. Mycol.">
        <title>101 Dothideomycetes genomes: a test case for predicting lifestyles and emergence of pathogens.</title>
        <authorList>
            <person name="Haridas S."/>
            <person name="Albert R."/>
            <person name="Binder M."/>
            <person name="Bloem J."/>
            <person name="Labutti K."/>
            <person name="Salamov A."/>
            <person name="Andreopoulos B."/>
            <person name="Baker S."/>
            <person name="Barry K."/>
            <person name="Bills G."/>
            <person name="Bluhm B."/>
            <person name="Cannon C."/>
            <person name="Castanera R."/>
            <person name="Culley D."/>
            <person name="Daum C."/>
            <person name="Ezra D."/>
            <person name="Gonzalez J."/>
            <person name="Henrissat B."/>
            <person name="Kuo A."/>
            <person name="Liang C."/>
            <person name="Lipzen A."/>
            <person name="Lutzoni F."/>
            <person name="Magnuson J."/>
            <person name="Mondo S."/>
            <person name="Nolan M."/>
            <person name="Ohm R."/>
            <person name="Pangilinan J."/>
            <person name="Park H.-J."/>
            <person name="Ramirez L."/>
            <person name="Alfaro M."/>
            <person name="Sun H."/>
            <person name="Tritt A."/>
            <person name="Yoshinaga Y."/>
            <person name="Zwiers L.-H."/>
            <person name="Turgeon B."/>
            <person name="Goodwin S."/>
            <person name="Spatafora J."/>
            <person name="Crous P."/>
            <person name="Grigoriev I."/>
        </authorList>
    </citation>
    <scope>NUCLEOTIDE SEQUENCE</scope>
    <source>
        <strain evidence="1">CBS 107.79</strain>
    </source>
</reference>
<sequence length="236" mass="25737">MGFLAAKPIEAFSAELNTCRATLNLALTTANLYVTLVCCESLTKLATQLTCYLLLQSLESAAQIQVSKELLKQKDDETRQEGDSLVQKTSTALTRISQISLGDDDEEEIDLKSVRDLKKDIKRRRESVQEYKELLATVLVKYTGQRTGVKVKNVKVLGKSNALVGVQNLGEKESEVQVSIDDVLVDGGSSAMVGVQVKSTSQASGTNREACESAAKGSRYRCRLRKLGAKVGGREF</sequence>
<dbReference type="AlphaFoldDB" id="A0A6A5V8Z9"/>